<keyword evidence="2" id="KW-1185">Reference proteome</keyword>
<protein>
    <submittedName>
        <fullName evidence="1">Uncharacterized protein</fullName>
    </submittedName>
</protein>
<organism evidence="1 2">
    <name type="scientific">Araneus ventricosus</name>
    <name type="common">Orbweaver spider</name>
    <name type="synonym">Epeira ventricosa</name>
    <dbReference type="NCBI Taxonomy" id="182803"/>
    <lineage>
        <taxon>Eukaryota</taxon>
        <taxon>Metazoa</taxon>
        <taxon>Ecdysozoa</taxon>
        <taxon>Arthropoda</taxon>
        <taxon>Chelicerata</taxon>
        <taxon>Arachnida</taxon>
        <taxon>Araneae</taxon>
        <taxon>Araneomorphae</taxon>
        <taxon>Entelegynae</taxon>
        <taxon>Araneoidea</taxon>
        <taxon>Araneidae</taxon>
        <taxon>Araneus</taxon>
    </lineage>
</organism>
<sequence>MTTAPLFVRNEIIHNDRQIESIEDHIKKLSRKFFLQIAEHKNPLINCQHEYAHNNGKYLYPYSTTNWSLSLKPPQLLDSQTDTLSVTLQT</sequence>
<gene>
    <name evidence="1" type="ORF">AVEN_33583_1</name>
</gene>
<proteinExistence type="predicted"/>
<comment type="caution">
    <text evidence="1">The sequence shown here is derived from an EMBL/GenBank/DDBJ whole genome shotgun (WGS) entry which is preliminary data.</text>
</comment>
<dbReference type="EMBL" id="BGPR01022225">
    <property type="protein sequence ID" value="GBN88318.1"/>
    <property type="molecule type" value="Genomic_DNA"/>
</dbReference>
<reference evidence="1 2" key="1">
    <citation type="journal article" date="2019" name="Sci. Rep.">
        <title>Orb-weaving spider Araneus ventricosus genome elucidates the spidroin gene catalogue.</title>
        <authorList>
            <person name="Kono N."/>
            <person name="Nakamura H."/>
            <person name="Ohtoshi R."/>
            <person name="Moran D.A.P."/>
            <person name="Shinohara A."/>
            <person name="Yoshida Y."/>
            <person name="Fujiwara M."/>
            <person name="Mori M."/>
            <person name="Tomita M."/>
            <person name="Arakawa K."/>
        </authorList>
    </citation>
    <scope>NUCLEOTIDE SEQUENCE [LARGE SCALE GENOMIC DNA]</scope>
</reference>
<dbReference type="OrthoDB" id="6432094at2759"/>
<evidence type="ECO:0000313" key="2">
    <source>
        <dbReference type="Proteomes" id="UP000499080"/>
    </source>
</evidence>
<dbReference type="Proteomes" id="UP000499080">
    <property type="component" value="Unassembled WGS sequence"/>
</dbReference>
<accession>A0A4Y2SJ80</accession>
<dbReference type="AlphaFoldDB" id="A0A4Y2SJ80"/>
<name>A0A4Y2SJ80_ARAVE</name>
<evidence type="ECO:0000313" key="1">
    <source>
        <dbReference type="EMBL" id="GBN88318.1"/>
    </source>
</evidence>